<dbReference type="InterPro" id="IPR036005">
    <property type="entry name" value="Creatinase/aminopeptidase-like"/>
</dbReference>
<protein>
    <recommendedName>
        <fullName evidence="1">Peptidase M24 domain-containing protein</fullName>
    </recommendedName>
</protein>
<dbReference type="AlphaFoldDB" id="A0A0D3ARJ7"/>
<name>A0A0D3ARJ7_BRAOL</name>
<keyword evidence="3" id="KW-1185">Reference proteome</keyword>
<dbReference type="GO" id="GO:0009507">
    <property type="term" value="C:chloroplast"/>
    <property type="evidence" value="ECO:0007669"/>
    <property type="project" value="TreeGrafter"/>
</dbReference>
<evidence type="ECO:0000313" key="3">
    <source>
        <dbReference type="Proteomes" id="UP000032141"/>
    </source>
</evidence>
<dbReference type="PANTHER" id="PTHR43330">
    <property type="entry name" value="METHIONINE AMINOPEPTIDASE"/>
    <property type="match status" value="1"/>
</dbReference>
<reference evidence="2" key="2">
    <citation type="submission" date="2015-03" db="UniProtKB">
        <authorList>
            <consortium name="EnsemblPlants"/>
        </authorList>
    </citation>
    <scope>IDENTIFICATION</scope>
</reference>
<dbReference type="Pfam" id="PF00557">
    <property type="entry name" value="Peptidase_M24"/>
    <property type="match status" value="1"/>
</dbReference>
<dbReference type="HOGENOM" id="CLU_015857_5_2_1"/>
<reference evidence="2 3" key="1">
    <citation type="journal article" date="2014" name="Genome Biol.">
        <title>Transcriptome and methylome profiling reveals relics of genome dominance in the mesopolyploid Brassica oleracea.</title>
        <authorList>
            <person name="Parkin I.A."/>
            <person name="Koh C."/>
            <person name="Tang H."/>
            <person name="Robinson S.J."/>
            <person name="Kagale S."/>
            <person name="Clarke W.E."/>
            <person name="Town C.D."/>
            <person name="Nixon J."/>
            <person name="Krishnakumar V."/>
            <person name="Bidwell S.L."/>
            <person name="Denoeud F."/>
            <person name="Belcram H."/>
            <person name="Links M.G."/>
            <person name="Just J."/>
            <person name="Clarke C."/>
            <person name="Bender T."/>
            <person name="Huebert T."/>
            <person name="Mason A.S."/>
            <person name="Pires J.C."/>
            <person name="Barker G."/>
            <person name="Moore J."/>
            <person name="Walley P.G."/>
            <person name="Manoli S."/>
            <person name="Batley J."/>
            <person name="Edwards D."/>
            <person name="Nelson M.N."/>
            <person name="Wang X."/>
            <person name="Paterson A.H."/>
            <person name="King G."/>
            <person name="Bancroft I."/>
            <person name="Chalhoub B."/>
            <person name="Sharpe A.G."/>
        </authorList>
    </citation>
    <scope>NUCLEOTIDE SEQUENCE</scope>
    <source>
        <strain evidence="2 3">cv. TO1000</strain>
    </source>
</reference>
<dbReference type="GO" id="GO:0070006">
    <property type="term" value="F:metalloaminopeptidase activity"/>
    <property type="evidence" value="ECO:0007669"/>
    <property type="project" value="TreeGrafter"/>
</dbReference>
<dbReference type="Proteomes" id="UP000032141">
    <property type="component" value="Chromosome C2"/>
</dbReference>
<dbReference type="eggNOG" id="KOG2738">
    <property type="taxonomic scope" value="Eukaryota"/>
</dbReference>
<dbReference type="PANTHER" id="PTHR43330:SF8">
    <property type="entry name" value="METHIONINE AMINOPEPTIDASE 1D, MITOCHONDRIAL"/>
    <property type="match status" value="1"/>
</dbReference>
<organism evidence="2 3">
    <name type="scientific">Brassica oleracea var. oleracea</name>
    <dbReference type="NCBI Taxonomy" id="109376"/>
    <lineage>
        <taxon>Eukaryota</taxon>
        <taxon>Viridiplantae</taxon>
        <taxon>Streptophyta</taxon>
        <taxon>Embryophyta</taxon>
        <taxon>Tracheophyta</taxon>
        <taxon>Spermatophyta</taxon>
        <taxon>Magnoliopsida</taxon>
        <taxon>eudicotyledons</taxon>
        <taxon>Gunneridae</taxon>
        <taxon>Pentapetalae</taxon>
        <taxon>rosids</taxon>
        <taxon>malvids</taxon>
        <taxon>Brassicales</taxon>
        <taxon>Brassicaceae</taxon>
        <taxon>Brassiceae</taxon>
        <taxon>Brassica</taxon>
    </lineage>
</organism>
<dbReference type="OMA" id="CKYLERY"/>
<feature type="domain" description="Peptidase M24" evidence="1">
    <location>
        <begin position="3"/>
        <end position="78"/>
    </location>
</feature>
<dbReference type="EnsemblPlants" id="Bo2g094740.1">
    <property type="protein sequence ID" value="Bo2g094740.1"/>
    <property type="gene ID" value="Bo2g094740"/>
</dbReference>
<dbReference type="Gene3D" id="3.90.230.10">
    <property type="entry name" value="Creatinase/methionine aminopeptidase superfamily"/>
    <property type="match status" value="1"/>
</dbReference>
<evidence type="ECO:0000313" key="2">
    <source>
        <dbReference type="EnsemblPlants" id="Bo2g094740.1"/>
    </source>
</evidence>
<accession>A0A0D3ARJ7</accession>
<dbReference type="Gramene" id="Bo2g094740.1">
    <property type="protein sequence ID" value="Bo2g094740.1"/>
    <property type="gene ID" value="Bo2g094740"/>
</dbReference>
<dbReference type="InterPro" id="IPR000994">
    <property type="entry name" value="Pept_M24"/>
</dbReference>
<dbReference type="STRING" id="109376.A0A0D3ARJ7"/>
<dbReference type="SUPFAM" id="SSF55920">
    <property type="entry name" value="Creatinase/aminopeptidase"/>
    <property type="match status" value="1"/>
</dbReference>
<sequence length="90" mass="10291">MIRNYVSHGVGRVFHTDPIVHHSRNNVAGHMVLNQTFTKEPMLTMGRIKPVVWDDNWTMATEDPNLSAQFKHTILITKHGAEILTNCQKI</sequence>
<proteinExistence type="predicted"/>
<evidence type="ECO:0000259" key="1">
    <source>
        <dbReference type="Pfam" id="PF00557"/>
    </source>
</evidence>